<reference evidence="2 3" key="1">
    <citation type="journal article" date="2015" name="Nature">
        <title>rRNA introns, odd ribosomes, and small enigmatic genomes across a large radiation of phyla.</title>
        <authorList>
            <person name="Brown C.T."/>
            <person name="Hug L.A."/>
            <person name="Thomas B.C."/>
            <person name="Sharon I."/>
            <person name="Castelle C.J."/>
            <person name="Singh A."/>
            <person name="Wilkins M.J."/>
            <person name="Williams K.H."/>
            <person name="Banfield J.F."/>
        </authorList>
    </citation>
    <scope>NUCLEOTIDE SEQUENCE [LARGE SCALE GENOMIC DNA]</scope>
</reference>
<feature type="transmembrane region" description="Helical" evidence="1">
    <location>
        <begin position="302"/>
        <end position="321"/>
    </location>
</feature>
<gene>
    <name evidence="2" type="ORF">UW65_C0016G0010</name>
</gene>
<keyword evidence="1" id="KW-1133">Transmembrane helix</keyword>
<sequence>MLKRVAIIICLVVIPLLIQQKTSLVKPALAQAIQEKTVTVHLFWGEGCPHCAKEKLFLESVRQKLPFVQIQEYEVWYNSKNRDLLKKVGDELGLTISGVPFTVIGSNYTVGYASDETSGIELLGYINSCVTQGCTDVVTEVISRPPLIPTPQPTVSPTPKPAEPKTEPKILDIPLFGPTDISNMSLPLLAIVIGTLDGFNPCAMWALLFLISLLVNLKDKRRMWLLGGAFIVASALVYFIFMSAWLNILLFIGFIVWVRVAIAAFAVAAGVFNLNKYRLYQTGCIVEESESRKKTFAKLKSFTTNKNFVVALAGIIGLAFAV</sequence>
<evidence type="ECO:0000313" key="2">
    <source>
        <dbReference type="EMBL" id="KKT69671.1"/>
    </source>
</evidence>
<protein>
    <recommendedName>
        <fullName evidence="4">Thioredoxin domain-containing protein</fullName>
    </recommendedName>
</protein>
<proteinExistence type="predicted"/>
<evidence type="ECO:0000256" key="1">
    <source>
        <dbReference type="SAM" id="Phobius"/>
    </source>
</evidence>
<evidence type="ECO:0000313" key="3">
    <source>
        <dbReference type="Proteomes" id="UP000034783"/>
    </source>
</evidence>
<dbReference type="Gene3D" id="3.40.30.10">
    <property type="entry name" value="Glutaredoxin"/>
    <property type="match status" value="1"/>
</dbReference>
<feature type="transmembrane region" description="Helical" evidence="1">
    <location>
        <begin position="248"/>
        <end position="272"/>
    </location>
</feature>
<keyword evidence="1" id="KW-0472">Membrane</keyword>
<evidence type="ECO:0008006" key="4">
    <source>
        <dbReference type="Google" id="ProtNLM"/>
    </source>
</evidence>
<dbReference type="EMBL" id="LCJD01000016">
    <property type="protein sequence ID" value="KKT69671.1"/>
    <property type="molecule type" value="Genomic_DNA"/>
</dbReference>
<name>A0A0G1JDJ3_UNCKA</name>
<feature type="transmembrane region" description="Helical" evidence="1">
    <location>
        <begin position="188"/>
        <end position="211"/>
    </location>
</feature>
<feature type="transmembrane region" description="Helical" evidence="1">
    <location>
        <begin position="223"/>
        <end position="242"/>
    </location>
</feature>
<organism evidence="2 3">
    <name type="scientific">candidate division WWE3 bacterium GW2011_GWB1_44_4</name>
    <dbReference type="NCBI Taxonomy" id="1619116"/>
    <lineage>
        <taxon>Bacteria</taxon>
        <taxon>Katanobacteria</taxon>
    </lineage>
</organism>
<accession>A0A0G1JDJ3</accession>
<dbReference type="PATRIC" id="fig|1619116.3.peg.238"/>
<dbReference type="Proteomes" id="UP000034783">
    <property type="component" value="Unassembled WGS sequence"/>
</dbReference>
<dbReference type="AlphaFoldDB" id="A0A0G1JDJ3"/>
<comment type="caution">
    <text evidence="2">The sequence shown here is derived from an EMBL/GenBank/DDBJ whole genome shotgun (WGS) entry which is preliminary data.</text>
</comment>
<dbReference type="SUPFAM" id="SSF52833">
    <property type="entry name" value="Thioredoxin-like"/>
    <property type="match status" value="1"/>
</dbReference>
<keyword evidence="1" id="KW-0812">Transmembrane</keyword>
<dbReference type="InterPro" id="IPR036249">
    <property type="entry name" value="Thioredoxin-like_sf"/>
</dbReference>